<evidence type="ECO:0000256" key="2">
    <source>
        <dbReference type="ARBA" id="ARBA00022692"/>
    </source>
</evidence>
<feature type="transmembrane region" description="Helical" evidence="6">
    <location>
        <begin position="133"/>
        <end position="156"/>
    </location>
</feature>
<dbReference type="InterPro" id="IPR011990">
    <property type="entry name" value="TPR-like_helical_dom_sf"/>
</dbReference>
<feature type="transmembrane region" description="Helical" evidence="6">
    <location>
        <begin position="81"/>
        <end position="98"/>
    </location>
</feature>
<feature type="transmembrane region" description="Helical" evidence="6">
    <location>
        <begin position="252"/>
        <end position="274"/>
    </location>
</feature>
<feature type="transmembrane region" description="Helical" evidence="6">
    <location>
        <begin position="391"/>
        <end position="412"/>
    </location>
</feature>
<sequence length="769" mass="88427">MEKSINLKSILNKGSLVPNYIVLLFIGAILLIDFLPHSKTIDILYPQFLYLSILNFVMSVYLYFNVKEITIDIISSIKRSYLFWAYFTFIILCGLSVFAAKNTTLVIEKFIELIIAFCLLINLTILLKNKLHLLPKIILIIGIAAFFQSVLELYYLKQKANQTTIVTALGLMAERAGNINILAASLMIKIPFLLIGITHFLGLKRIFLLITLLLATTTIFLTGARTALVSIILIYILYVIYYFRTYSFNKSSFYSCLTFIIPVIFSIGITNAIFKKSENNDRYTSINNRIKQINTSDASANLRLLFWNNTLQLIEKHPINGVGLGNYKVESIPYEKTQMDDSTISLHSHNDFLEIASETGIINGLLYISIFAFVFFVNAKRIVNAEDIETKTIAILVLMLTVVYVMDSLLNFPMFRPTMLIFLCLLLVLTLVNTPEIKSFEYHSSKNKIYLALLLVSAVTSYFAFLGYKASNLEYVIQKDNKNSFVNSVLTGDELIKGLPKYKTTLSTAESFYEYAGIYYMNEKKYNEALKYLSKANKINPHFGRIDFYKMLISNAKENRDSAYIYAKEAFYLRPRNLNFFKMSAQFARAKKDTQEILKEHKLITQYRKIPQAWQIAAEELQKANYDSNKILNFIDLGLKEFPGDSILTKQKNDILVSNYIKEGRALVDKDNSDKELSFYMKALKLDPQNADIMQNMAFYYYNKANYQQSLSYFLGALKYKKFNSGRTEFFIGNCYLKLNDKENACQYFNLSNSKNFPDAKQQIVQNCK</sequence>
<evidence type="ECO:0000313" key="8">
    <source>
        <dbReference type="EMBL" id="OXA98815.1"/>
    </source>
</evidence>
<dbReference type="Proteomes" id="UP000184216">
    <property type="component" value="Unassembled WGS sequence"/>
</dbReference>
<evidence type="ECO:0000256" key="6">
    <source>
        <dbReference type="SAM" id="Phobius"/>
    </source>
</evidence>
<accession>A0AB36NUC7</accession>
<comment type="subcellular location">
    <subcellularLocation>
        <location evidence="1">Membrane</location>
        <topology evidence="1">Multi-pass membrane protein</topology>
    </subcellularLocation>
</comment>
<keyword evidence="9" id="KW-0436">Ligase</keyword>
<dbReference type="RefSeq" id="WP_073398260.1">
    <property type="nucleotide sequence ID" value="NZ_FRBX01000008.1"/>
</dbReference>
<evidence type="ECO:0000256" key="4">
    <source>
        <dbReference type="ARBA" id="ARBA00023136"/>
    </source>
</evidence>
<feature type="transmembrane region" description="Helical" evidence="6">
    <location>
        <begin position="207"/>
        <end position="240"/>
    </location>
</feature>
<evidence type="ECO:0000313" key="11">
    <source>
        <dbReference type="Proteomes" id="UP000198431"/>
    </source>
</evidence>
<evidence type="ECO:0000259" key="7">
    <source>
        <dbReference type="Pfam" id="PF04932"/>
    </source>
</evidence>
<evidence type="ECO:0000313" key="9">
    <source>
        <dbReference type="EMBL" id="SHN20789.1"/>
    </source>
</evidence>
<dbReference type="AlphaFoldDB" id="A0AB36NUC7"/>
<dbReference type="Gene3D" id="1.25.40.10">
    <property type="entry name" value="Tetratricopeptide repeat domain"/>
    <property type="match status" value="2"/>
</dbReference>
<evidence type="ECO:0000313" key="10">
    <source>
        <dbReference type="Proteomes" id="UP000184216"/>
    </source>
</evidence>
<feature type="transmembrane region" description="Helical" evidence="6">
    <location>
        <begin position="177"/>
        <end position="201"/>
    </location>
</feature>
<keyword evidence="5" id="KW-0802">TPR repeat</keyword>
<dbReference type="Pfam" id="PF13181">
    <property type="entry name" value="TPR_8"/>
    <property type="match status" value="3"/>
</dbReference>
<evidence type="ECO:0000256" key="1">
    <source>
        <dbReference type="ARBA" id="ARBA00004141"/>
    </source>
</evidence>
<dbReference type="InterPro" id="IPR007016">
    <property type="entry name" value="O-antigen_ligase-rel_domated"/>
</dbReference>
<dbReference type="EMBL" id="MUHB01000038">
    <property type="protein sequence ID" value="OXA98815.1"/>
    <property type="molecule type" value="Genomic_DNA"/>
</dbReference>
<dbReference type="EMBL" id="FRBX01000008">
    <property type="protein sequence ID" value="SHN20789.1"/>
    <property type="molecule type" value="Genomic_DNA"/>
</dbReference>
<dbReference type="PANTHER" id="PTHR37422">
    <property type="entry name" value="TEICHURONIC ACID BIOSYNTHESIS PROTEIN TUAE"/>
    <property type="match status" value="1"/>
</dbReference>
<feature type="domain" description="O-antigen ligase-related" evidence="7">
    <location>
        <begin position="211"/>
        <end position="368"/>
    </location>
</feature>
<reference evidence="9 10" key="2">
    <citation type="submission" date="2016-11" db="EMBL/GenBank/DDBJ databases">
        <authorList>
            <person name="Varghese N."/>
            <person name="Submissions S."/>
        </authorList>
    </citation>
    <scope>NUCLEOTIDE SEQUENCE [LARGE SCALE GENOMIC DNA]</scope>
    <source>
        <strain evidence="9 10">DSM 6368</strain>
    </source>
</reference>
<evidence type="ECO:0000256" key="3">
    <source>
        <dbReference type="ARBA" id="ARBA00022989"/>
    </source>
</evidence>
<evidence type="ECO:0000256" key="5">
    <source>
        <dbReference type="PROSITE-ProRule" id="PRU00339"/>
    </source>
</evidence>
<keyword evidence="10" id="KW-1185">Reference proteome</keyword>
<reference evidence="8 11" key="1">
    <citation type="submission" date="2016-11" db="EMBL/GenBank/DDBJ databases">
        <title>Whole genomes of Flavobacteriaceae.</title>
        <authorList>
            <person name="Stine C."/>
            <person name="Li C."/>
            <person name="Tadesse D."/>
        </authorList>
    </citation>
    <scope>NUCLEOTIDE SEQUENCE [LARGE SCALE GENOMIC DNA]</scope>
    <source>
        <strain evidence="8 11">ATCC 19366</strain>
    </source>
</reference>
<feature type="transmembrane region" description="Helical" evidence="6">
    <location>
        <begin position="360"/>
        <end position="379"/>
    </location>
</feature>
<feature type="repeat" description="TPR" evidence="5">
    <location>
        <begin position="510"/>
        <end position="543"/>
    </location>
</feature>
<keyword evidence="2 6" id="KW-0812">Transmembrane</keyword>
<feature type="transmembrane region" description="Helical" evidence="6">
    <location>
        <begin position="449"/>
        <end position="468"/>
    </location>
</feature>
<dbReference type="InterPro" id="IPR019734">
    <property type="entry name" value="TPR_rpt"/>
</dbReference>
<comment type="caution">
    <text evidence="8">The sequence shown here is derived from an EMBL/GenBank/DDBJ whole genome shotgun (WGS) entry which is preliminary data.</text>
</comment>
<gene>
    <name evidence="8" type="ORF">B0A72_23065</name>
    <name evidence="9" type="ORF">SAMN05444387_4689</name>
</gene>
<feature type="transmembrane region" description="Helical" evidence="6">
    <location>
        <begin position="110"/>
        <end position="127"/>
    </location>
</feature>
<dbReference type="GO" id="GO:0016020">
    <property type="term" value="C:membrane"/>
    <property type="evidence" value="ECO:0007669"/>
    <property type="project" value="UniProtKB-SubCell"/>
</dbReference>
<dbReference type="Proteomes" id="UP000198431">
    <property type="component" value="Unassembled WGS sequence"/>
</dbReference>
<protein>
    <submittedName>
        <fullName evidence="9">O-antigen ligase</fullName>
    </submittedName>
</protein>
<dbReference type="PANTHER" id="PTHR37422:SF13">
    <property type="entry name" value="LIPOPOLYSACCHARIDE BIOSYNTHESIS PROTEIN PA4999-RELATED"/>
    <property type="match status" value="1"/>
</dbReference>
<keyword evidence="3 6" id="KW-1133">Transmembrane helix</keyword>
<dbReference type="InterPro" id="IPR051533">
    <property type="entry name" value="WaaL-like"/>
</dbReference>
<feature type="transmembrane region" description="Helical" evidence="6">
    <location>
        <begin position="418"/>
        <end position="437"/>
    </location>
</feature>
<keyword evidence="4 6" id="KW-0472">Membrane</keyword>
<proteinExistence type="predicted"/>
<feature type="repeat" description="TPR" evidence="5">
    <location>
        <begin position="657"/>
        <end position="690"/>
    </location>
</feature>
<feature type="transmembrane region" description="Helical" evidence="6">
    <location>
        <begin position="20"/>
        <end position="36"/>
    </location>
</feature>
<dbReference type="SMART" id="SM00028">
    <property type="entry name" value="TPR"/>
    <property type="match status" value="4"/>
</dbReference>
<feature type="transmembrane region" description="Helical" evidence="6">
    <location>
        <begin position="48"/>
        <end position="66"/>
    </location>
</feature>
<dbReference type="GO" id="GO:0016874">
    <property type="term" value="F:ligase activity"/>
    <property type="evidence" value="ECO:0007669"/>
    <property type="project" value="UniProtKB-KW"/>
</dbReference>
<organism evidence="8 11">
    <name type="scientific">Flavobacterium pectinovorum</name>
    <dbReference type="NCBI Taxonomy" id="29533"/>
    <lineage>
        <taxon>Bacteria</taxon>
        <taxon>Pseudomonadati</taxon>
        <taxon>Bacteroidota</taxon>
        <taxon>Flavobacteriia</taxon>
        <taxon>Flavobacteriales</taxon>
        <taxon>Flavobacteriaceae</taxon>
        <taxon>Flavobacterium</taxon>
    </lineage>
</organism>
<name>A0AB36NUC7_9FLAO</name>
<dbReference type="Pfam" id="PF04932">
    <property type="entry name" value="Wzy_C"/>
    <property type="match status" value="1"/>
</dbReference>
<dbReference type="PROSITE" id="PS50005">
    <property type="entry name" value="TPR"/>
    <property type="match status" value="2"/>
</dbReference>
<dbReference type="SUPFAM" id="SSF48452">
    <property type="entry name" value="TPR-like"/>
    <property type="match status" value="1"/>
</dbReference>